<protein>
    <submittedName>
        <fullName evidence="2">Uncharacterized protein</fullName>
    </submittedName>
</protein>
<dbReference type="KEGG" id="huw:FPZ11_10005"/>
<evidence type="ECO:0000313" key="3">
    <source>
        <dbReference type="Proteomes" id="UP000320216"/>
    </source>
</evidence>
<name>A0A5B8M4W7_9MICO</name>
<feature type="transmembrane region" description="Helical" evidence="1">
    <location>
        <begin position="7"/>
        <end position="25"/>
    </location>
</feature>
<evidence type="ECO:0000313" key="2">
    <source>
        <dbReference type="EMBL" id="QDZ15059.1"/>
    </source>
</evidence>
<dbReference type="EMBL" id="CP042305">
    <property type="protein sequence ID" value="QDZ15059.1"/>
    <property type="molecule type" value="Genomic_DNA"/>
</dbReference>
<dbReference type="OrthoDB" id="2376202at2"/>
<feature type="transmembrane region" description="Helical" evidence="1">
    <location>
        <begin position="116"/>
        <end position="138"/>
    </location>
</feature>
<keyword evidence="1" id="KW-1133">Transmembrane helix</keyword>
<keyword evidence="1" id="KW-0472">Membrane</keyword>
<keyword evidence="3" id="KW-1185">Reference proteome</keyword>
<dbReference type="RefSeq" id="WP_146320547.1">
    <property type="nucleotide sequence ID" value="NZ_CP042305.1"/>
</dbReference>
<evidence type="ECO:0000256" key="1">
    <source>
        <dbReference type="SAM" id="Phobius"/>
    </source>
</evidence>
<dbReference type="Proteomes" id="UP000320216">
    <property type="component" value="Chromosome"/>
</dbReference>
<organism evidence="2 3">
    <name type="scientific">Humibacter ginsenosidimutans</name>
    <dbReference type="NCBI Taxonomy" id="2599293"/>
    <lineage>
        <taxon>Bacteria</taxon>
        <taxon>Bacillati</taxon>
        <taxon>Actinomycetota</taxon>
        <taxon>Actinomycetes</taxon>
        <taxon>Micrococcales</taxon>
        <taxon>Microbacteriaceae</taxon>
        <taxon>Humibacter</taxon>
    </lineage>
</organism>
<feature type="transmembrane region" description="Helical" evidence="1">
    <location>
        <begin position="72"/>
        <end position="91"/>
    </location>
</feature>
<dbReference type="AlphaFoldDB" id="A0A5B8M4W7"/>
<feature type="transmembrane region" description="Helical" evidence="1">
    <location>
        <begin position="37"/>
        <end position="60"/>
    </location>
</feature>
<gene>
    <name evidence="2" type="ORF">FPZ11_10005</name>
</gene>
<proteinExistence type="predicted"/>
<accession>A0A5B8M4W7</accession>
<reference evidence="2 3" key="1">
    <citation type="submission" date="2019-07" db="EMBL/GenBank/DDBJ databases">
        <title>Full genome sequence of Humibacter sp. WJ7-1.</title>
        <authorList>
            <person name="Im W.-T."/>
        </authorList>
    </citation>
    <scope>NUCLEOTIDE SEQUENCE [LARGE SCALE GENOMIC DNA]</scope>
    <source>
        <strain evidence="2 3">WJ7-1</strain>
    </source>
</reference>
<sequence length="158" mass="16743">MAIFPKTVFWLQWVLPVFLGFWWFLIPGSGNPGWAGVLMIFVVPVMFVLLLIPPIISVCIRANRTAGMAGTPYSFAMLALLVLLLVPPLAIDGASDVAAYPSVFGNLGMSPAAEGVLIAVIMSACSVLWVTCLVLAAFPSRNAEKAVTVETPPNAPVA</sequence>
<keyword evidence="1" id="KW-0812">Transmembrane</keyword>